<comment type="caution">
    <text evidence="2">The sequence shown here is derived from an EMBL/GenBank/DDBJ whole genome shotgun (WGS) entry which is preliminary data.</text>
</comment>
<feature type="chain" id="PRO_5046262878" description="Lipoprotein" evidence="1">
    <location>
        <begin position="23"/>
        <end position="301"/>
    </location>
</feature>
<reference evidence="2 3" key="1">
    <citation type="journal article" date="2019" name="Int. J. Syst. Evol. Microbiol.">
        <title>The Global Catalogue of Microorganisms (GCM) 10K type strain sequencing project: providing services to taxonomists for standard genome sequencing and annotation.</title>
        <authorList>
            <consortium name="The Broad Institute Genomics Platform"/>
            <consortium name="The Broad Institute Genome Sequencing Center for Infectious Disease"/>
            <person name="Wu L."/>
            <person name="Ma J."/>
        </authorList>
    </citation>
    <scope>NUCLEOTIDE SEQUENCE [LARGE SCALE GENOMIC DNA]</scope>
    <source>
        <strain evidence="2 3">JCM 16117</strain>
    </source>
</reference>
<organism evidence="2 3">
    <name type="scientific">Herbiconiux moechotypicola</name>
    <dbReference type="NCBI Taxonomy" id="637393"/>
    <lineage>
        <taxon>Bacteria</taxon>
        <taxon>Bacillati</taxon>
        <taxon>Actinomycetota</taxon>
        <taxon>Actinomycetes</taxon>
        <taxon>Micrococcales</taxon>
        <taxon>Microbacteriaceae</taxon>
        <taxon>Herbiconiux</taxon>
    </lineage>
</organism>
<evidence type="ECO:0000313" key="3">
    <source>
        <dbReference type="Proteomes" id="UP001500929"/>
    </source>
</evidence>
<keyword evidence="1" id="KW-0732">Signal</keyword>
<name>A0ABN3E7H0_9MICO</name>
<gene>
    <name evidence="2" type="ORF">GCM10009851_39770</name>
</gene>
<evidence type="ECO:0000256" key="1">
    <source>
        <dbReference type="SAM" id="SignalP"/>
    </source>
</evidence>
<evidence type="ECO:0008006" key="4">
    <source>
        <dbReference type="Google" id="ProtNLM"/>
    </source>
</evidence>
<dbReference type="Proteomes" id="UP001500929">
    <property type="component" value="Unassembled WGS sequence"/>
</dbReference>
<accession>A0ABN3E7H0</accession>
<proteinExistence type="predicted"/>
<protein>
    <recommendedName>
        <fullName evidence="4">Lipoprotein</fullName>
    </recommendedName>
</protein>
<evidence type="ECO:0000313" key="2">
    <source>
        <dbReference type="EMBL" id="GAA2250241.1"/>
    </source>
</evidence>
<sequence length="301" mass="30037">MRMCGAGAVMALALAVGLAGCAADRTVVQTTLGSPPFGSTASAVLAAGAEAELWRELLEPVRADVTDLAGALLASGLPAAGADSQPPSARAVHSPLGEAGTHAAASASVDDGWLRATTVHGLAVYEPRPGGQRWWHEAAIGLPLCAGAEAAAGGGVATPRLLITLVQEYVHDDGSSTELVATAVGAPWVPELTGDPVTGFDVDLRLTFSLALRGSDGHERVFGAGAPLDLRDVPFTADGLGRAVAEAIEDDGLQLHGDAELAPHAPGLAGALGAFAPAVGPVVALARDNGLHGDDDPCGEG</sequence>
<dbReference type="PROSITE" id="PS51257">
    <property type="entry name" value="PROKAR_LIPOPROTEIN"/>
    <property type="match status" value="1"/>
</dbReference>
<feature type="signal peptide" evidence="1">
    <location>
        <begin position="1"/>
        <end position="22"/>
    </location>
</feature>
<keyword evidence="3" id="KW-1185">Reference proteome</keyword>
<dbReference type="EMBL" id="BAAAQY010000018">
    <property type="protein sequence ID" value="GAA2250241.1"/>
    <property type="molecule type" value="Genomic_DNA"/>
</dbReference>